<reference evidence="2" key="1">
    <citation type="submission" date="2021-06" db="EMBL/GenBank/DDBJ databases">
        <title>Comparative genomics, transcriptomics and evolutionary studies reveal genomic signatures of adaptation to plant cell wall in hemibiotrophic fungi.</title>
        <authorList>
            <consortium name="DOE Joint Genome Institute"/>
            <person name="Baroncelli R."/>
            <person name="Diaz J.F."/>
            <person name="Benocci T."/>
            <person name="Peng M."/>
            <person name="Battaglia E."/>
            <person name="Haridas S."/>
            <person name="Andreopoulos W."/>
            <person name="Labutti K."/>
            <person name="Pangilinan J."/>
            <person name="Floch G.L."/>
            <person name="Makela M.R."/>
            <person name="Henrissat B."/>
            <person name="Grigoriev I.V."/>
            <person name="Crouch J.A."/>
            <person name="De Vries R.P."/>
            <person name="Sukno S.A."/>
            <person name="Thon M.R."/>
        </authorList>
    </citation>
    <scope>NUCLEOTIDE SEQUENCE</scope>
    <source>
        <strain evidence="2">MAFF235873</strain>
    </source>
</reference>
<comment type="caution">
    <text evidence="2">The sequence shown here is derived from an EMBL/GenBank/DDBJ whole genome shotgun (WGS) entry which is preliminary data.</text>
</comment>
<dbReference type="EMBL" id="MU842874">
    <property type="protein sequence ID" value="KAK2028727.1"/>
    <property type="molecule type" value="Genomic_DNA"/>
</dbReference>
<feature type="compositionally biased region" description="Basic residues" evidence="1">
    <location>
        <begin position="28"/>
        <end position="37"/>
    </location>
</feature>
<feature type="compositionally biased region" description="Polar residues" evidence="1">
    <location>
        <begin position="1"/>
        <end position="14"/>
    </location>
</feature>
<gene>
    <name evidence="2" type="ORF">LX32DRAFT_391298</name>
</gene>
<sequence length="100" mass="11142">MSITDSTFARSSFPLSPPTNRDKNLKGPVRHPARTRGRVSFPGTHTFSRCLRRCMLKSKELTHYGRILSTYLSTNSYLGTYACTSIQIAHSSALTARCTT</sequence>
<evidence type="ECO:0000256" key="1">
    <source>
        <dbReference type="SAM" id="MobiDB-lite"/>
    </source>
</evidence>
<evidence type="ECO:0000313" key="2">
    <source>
        <dbReference type="EMBL" id="KAK2028727.1"/>
    </source>
</evidence>
<organism evidence="2 3">
    <name type="scientific">Colletotrichum zoysiae</name>
    <dbReference type="NCBI Taxonomy" id="1216348"/>
    <lineage>
        <taxon>Eukaryota</taxon>
        <taxon>Fungi</taxon>
        <taxon>Dikarya</taxon>
        <taxon>Ascomycota</taxon>
        <taxon>Pezizomycotina</taxon>
        <taxon>Sordariomycetes</taxon>
        <taxon>Hypocreomycetidae</taxon>
        <taxon>Glomerellales</taxon>
        <taxon>Glomerellaceae</taxon>
        <taxon>Colletotrichum</taxon>
        <taxon>Colletotrichum graminicola species complex</taxon>
    </lineage>
</organism>
<dbReference type="AlphaFoldDB" id="A0AAD9HI46"/>
<proteinExistence type="predicted"/>
<feature type="region of interest" description="Disordered" evidence="1">
    <location>
        <begin position="1"/>
        <end position="38"/>
    </location>
</feature>
<accession>A0AAD9HI46</accession>
<evidence type="ECO:0000313" key="3">
    <source>
        <dbReference type="Proteomes" id="UP001232148"/>
    </source>
</evidence>
<protein>
    <submittedName>
        <fullName evidence="2">Uncharacterized protein</fullName>
    </submittedName>
</protein>
<keyword evidence="3" id="KW-1185">Reference proteome</keyword>
<name>A0AAD9HI46_9PEZI</name>
<dbReference type="Proteomes" id="UP001232148">
    <property type="component" value="Unassembled WGS sequence"/>
</dbReference>